<proteinExistence type="predicted"/>
<evidence type="ECO:0000313" key="3">
    <source>
        <dbReference type="EMBL" id="MFC3716902.1"/>
    </source>
</evidence>
<gene>
    <name evidence="3" type="ORF">ACFONC_12140</name>
</gene>
<organism evidence="3 4">
    <name type="scientific">Luteimonas soli</name>
    <dbReference type="NCBI Taxonomy" id="1648966"/>
    <lineage>
        <taxon>Bacteria</taxon>
        <taxon>Pseudomonadati</taxon>
        <taxon>Pseudomonadota</taxon>
        <taxon>Gammaproteobacteria</taxon>
        <taxon>Lysobacterales</taxon>
        <taxon>Lysobacteraceae</taxon>
        <taxon>Luteimonas</taxon>
    </lineage>
</organism>
<keyword evidence="4" id="KW-1185">Reference proteome</keyword>
<feature type="compositionally biased region" description="Basic and acidic residues" evidence="2">
    <location>
        <begin position="1"/>
        <end position="11"/>
    </location>
</feature>
<name>A0ABV7XPI3_9GAMM</name>
<protein>
    <submittedName>
        <fullName evidence="3">Uncharacterized protein</fullName>
    </submittedName>
</protein>
<evidence type="ECO:0000256" key="2">
    <source>
        <dbReference type="SAM" id="MobiDB-lite"/>
    </source>
</evidence>
<keyword evidence="1" id="KW-0175">Coiled coil</keyword>
<sequence>MGTEDKSHDGGNKQAASSKPGWLTRQLGGFYSWRDAMKKHPLKGTGLAVAIFVLGVLGNEAIGRVMDKFRDPDQFLVQMKDEQQQNFDALKASLSELKGSLDADGNAALRNVATAAEALQNTNARLIEEFALAKRENDTLRKAVRDATGMEGGSDFIVGENGSWQIDPETSLGLAGVSANYVGINLTSRDSDTSVRKNLNPGEAIAYTSASGEACKIALHTINNARPGSASFSRICREGA</sequence>
<evidence type="ECO:0000256" key="1">
    <source>
        <dbReference type="SAM" id="Coils"/>
    </source>
</evidence>
<feature type="region of interest" description="Disordered" evidence="2">
    <location>
        <begin position="1"/>
        <end position="20"/>
    </location>
</feature>
<feature type="coiled-coil region" evidence="1">
    <location>
        <begin position="80"/>
        <end position="143"/>
    </location>
</feature>
<dbReference type="RefSeq" id="WP_386744393.1">
    <property type="nucleotide sequence ID" value="NZ_JBHRYA010000007.1"/>
</dbReference>
<dbReference type="EMBL" id="JBHRYA010000007">
    <property type="protein sequence ID" value="MFC3716902.1"/>
    <property type="molecule type" value="Genomic_DNA"/>
</dbReference>
<dbReference type="Proteomes" id="UP001595705">
    <property type="component" value="Unassembled WGS sequence"/>
</dbReference>
<reference evidence="4" key="1">
    <citation type="journal article" date="2019" name="Int. J. Syst. Evol. Microbiol.">
        <title>The Global Catalogue of Microorganisms (GCM) 10K type strain sequencing project: providing services to taxonomists for standard genome sequencing and annotation.</title>
        <authorList>
            <consortium name="The Broad Institute Genomics Platform"/>
            <consortium name="The Broad Institute Genome Sequencing Center for Infectious Disease"/>
            <person name="Wu L."/>
            <person name="Ma J."/>
        </authorList>
    </citation>
    <scope>NUCLEOTIDE SEQUENCE [LARGE SCALE GENOMIC DNA]</scope>
    <source>
        <strain evidence="4">KCTC 42441</strain>
    </source>
</reference>
<accession>A0ABV7XPI3</accession>
<comment type="caution">
    <text evidence="3">The sequence shown here is derived from an EMBL/GenBank/DDBJ whole genome shotgun (WGS) entry which is preliminary data.</text>
</comment>
<evidence type="ECO:0000313" key="4">
    <source>
        <dbReference type="Proteomes" id="UP001595705"/>
    </source>
</evidence>